<dbReference type="Proteomes" id="UP000195402">
    <property type="component" value="Unassembled WGS sequence"/>
</dbReference>
<dbReference type="InterPro" id="IPR053151">
    <property type="entry name" value="RNase_H-like"/>
</dbReference>
<accession>A0A200Q7H4</accession>
<dbReference type="OrthoDB" id="1938131at2759"/>
<dbReference type="PROSITE" id="PS50879">
    <property type="entry name" value="RNASE_H_1"/>
    <property type="match status" value="1"/>
</dbReference>
<evidence type="ECO:0000313" key="3">
    <source>
        <dbReference type="Proteomes" id="UP000195402"/>
    </source>
</evidence>
<gene>
    <name evidence="2" type="ORF">BVC80_479g16</name>
</gene>
<dbReference type="InterPro" id="IPR002156">
    <property type="entry name" value="RNaseH_domain"/>
</dbReference>
<evidence type="ECO:0000259" key="1">
    <source>
        <dbReference type="PROSITE" id="PS50879"/>
    </source>
</evidence>
<feature type="domain" description="RNase H type-1" evidence="1">
    <location>
        <begin position="127"/>
        <end position="253"/>
    </location>
</feature>
<dbReference type="Gene3D" id="3.30.420.10">
    <property type="entry name" value="Ribonuclease H-like superfamily/Ribonuclease H"/>
    <property type="match status" value="1"/>
</dbReference>
<proteinExistence type="predicted"/>
<dbReference type="GO" id="GO:0004523">
    <property type="term" value="F:RNA-DNA hybrid ribonuclease activity"/>
    <property type="evidence" value="ECO:0007669"/>
    <property type="project" value="InterPro"/>
</dbReference>
<dbReference type="InterPro" id="IPR036397">
    <property type="entry name" value="RNaseH_sf"/>
</dbReference>
<dbReference type="SUPFAM" id="SSF53098">
    <property type="entry name" value="Ribonuclease H-like"/>
    <property type="match status" value="1"/>
</dbReference>
<protein>
    <submittedName>
        <fullName evidence="2">Ribonuclease H domain</fullName>
    </submittedName>
</protein>
<dbReference type="CDD" id="cd06222">
    <property type="entry name" value="RNase_H_like"/>
    <property type="match status" value="1"/>
</dbReference>
<dbReference type="InterPro" id="IPR012337">
    <property type="entry name" value="RNaseH-like_sf"/>
</dbReference>
<dbReference type="InterPro" id="IPR044730">
    <property type="entry name" value="RNase_H-like_dom_plant"/>
</dbReference>
<dbReference type="PANTHER" id="PTHR47723:SF19">
    <property type="entry name" value="POLYNUCLEOTIDYL TRANSFERASE, RIBONUCLEASE H-LIKE SUPERFAMILY PROTEIN"/>
    <property type="match status" value="1"/>
</dbReference>
<dbReference type="AlphaFoldDB" id="A0A200Q7H4"/>
<dbReference type="InParanoid" id="A0A200Q7H4"/>
<dbReference type="OMA" id="THGHYIG"/>
<dbReference type="PANTHER" id="PTHR47723">
    <property type="entry name" value="OS05G0353850 PROTEIN"/>
    <property type="match status" value="1"/>
</dbReference>
<reference evidence="2 3" key="1">
    <citation type="journal article" date="2017" name="Mol. Plant">
        <title>The Genome of Medicinal Plant Macleaya cordata Provides New Insights into Benzylisoquinoline Alkaloids Metabolism.</title>
        <authorList>
            <person name="Liu X."/>
            <person name="Liu Y."/>
            <person name="Huang P."/>
            <person name="Ma Y."/>
            <person name="Qing Z."/>
            <person name="Tang Q."/>
            <person name="Cao H."/>
            <person name="Cheng P."/>
            <person name="Zheng Y."/>
            <person name="Yuan Z."/>
            <person name="Zhou Y."/>
            <person name="Liu J."/>
            <person name="Tang Z."/>
            <person name="Zhuo Y."/>
            <person name="Zhang Y."/>
            <person name="Yu L."/>
            <person name="Huang J."/>
            <person name="Yang P."/>
            <person name="Peng Q."/>
            <person name="Zhang J."/>
            <person name="Jiang W."/>
            <person name="Zhang Z."/>
            <person name="Lin K."/>
            <person name="Ro D.K."/>
            <person name="Chen X."/>
            <person name="Xiong X."/>
            <person name="Shang Y."/>
            <person name="Huang S."/>
            <person name="Zeng J."/>
        </authorList>
    </citation>
    <scope>NUCLEOTIDE SEQUENCE [LARGE SCALE GENOMIC DNA]</scope>
    <source>
        <strain evidence="3">cv. BLH2017</strain>
        <tissue evidence="2">Root</tissue>
    </source>
</reference>
<dbReference type="GO" id="GO:0003676">
    <property type="term" value="F:nucleic acid binding"/>
    <property type="evidence" value="ECO:0007669"/>
    <property type="project" value="InterPro"/>
</dbReference>
<sequence>MWNCTFSLEIWEWIHQLYQLQRGQTFVEILKKANSQSEAVSQAWFIAVFSVMVELWKSRNCYIYDEIKPSIARIKARVLDCIRASAVRIKGKMFNSVHDLVLLKNLGIGVRNVNTPLIKICRWYPPPINFIKICCDGAAKGNPGPAGAGVIIRDHNCSVIATIAKGLGNCSNFIAEVSAILLGIEWAAANNKLQIWVVSDSITAIKSFAENKVPWFARNRWNSVRSSFQNMTFSHTYREVNFAADALANQGSSLPPGYVISGNGSPANLVIENQELTYYRFK</sequence>
<keyword evidence="3" id="KW-1185">Reference proteome</keyword>
<dbReference type="Pfam" id="PF13456">
    <property type="entry name" value="RVT_3"/>
    <property type="match status" value="1"/>
</dbReference>
<name>A0A200Q7H4_MACCD</name>
<evidence type="ECO:0000313" key="2">
    <source>
        <dbReference type="EMBL" id="OVA06440.1"/>
    </source>
</evidence>
<organism evidence="2 3">
    <name type="scientific">Macleaya cordata</name>
    <name type="common">Five-seeded plume-poppy</name>
    <name type="synonym">Bocconia cordata</name>
    <dbReference type="NCBI Taxonomy" id="56857"/>
    <lineage>
        <taxon>Eukaryota</taxon>
        <taxon>Viridiplantae</taxon>
        <taxon>Streptophyta</taxon>
        <taxon>Embryophyta</taxon>
        <taxon>Tracheophyta</taxon>
        <taxon>Spermatophyta</taxon>
        <taxon>Magnoliopsida</taxon>
        <taxon>Ranunculales</taxon>
        <taxon>Papaveraceae</taxon>
        <taxon>Papaveroideae</taxon>
        <taxon>Macleaya</taxon>
    </lineage>
</organism>
<dbReference type="EMBL" id="MVGT01002801">
    <property type="protein sequence ID" value="OVA06440.1"/>
    <property type="molecule type" value="Genomic_DNA"/>
</dbReference>
<comment type="caution">
    <text evidence="2">The sequence shown here is derived from an EMBL/GenBank/DDBJ whole genome shotgun (WGS) entry which is preliminary data.</text>
</comment>